<gene>
    <name evidence="2" type="ORF">EDM52_13730</name>
</gene>
<reference evidence="2 3" key="1">
    <citation type="submission" date="2018-10" db="EMBL/GenBank/DDBJ databases">
        <title>Phylogenomics of Brevibacillus.</title>
        <authorList>
            <person name="Dunlap C."/>
        </authorList>
    </citation>
    <scope>NUCLEOTIDE SEQUENCE [LARGE SCALE GENOMIC DNA]</scope>
    <source>
        <strain evidence="2 3">JCM 12215</strain>
    </source>
</reference>
<keyword evidence="3" id="KW-1185">Reference proteome</keyword>
<feature type="region of interest" description="Disordered" evidence="1">
    <location>
        <begin position="1"/>
        <end position="24"/>
    </location>
</feature>
<dbReference type="Proteomes" id="UP000282028">
    <property type="component" value="Unassembled WGS sequence"/>
</dbReference>
<evidence type="ECO:0000256" key="1">
    <source>
        <dbReference type="SAM" id="MobiDB-lite"/>
    </source>
</evidence>
<protein>
    <submittedName>
        <fullName evidence="2">Uncharacterized protein</fullName>
    </submittedName>
</protein>
<evidence type="ECO:0000313" key="3">
    <source>
        <dbReference type="Proteomes" id="UP000282028"/>
    </source>
</evidence>
<dbReference type="EMBL" id="RHHR01000026">
    <property type="protein sequence ID" value="RNB72215.1"/>
    <property type="molecule type" value="Genomic_DNA"/>
</dbReference>
<feature type="compositionally biased region" description="Basic residues" evidence="1">
    <location>
        <begin position="1"/>
        <end position="11"/>
    </location>
</feature>
<organism evidence="2 3">
    <name type="scientific">Brevibacillus invocatus</name>
    <dbReference type="NCBI Taxonomy" id="173959"/>
    <lineage>
        <taxon>Bacteria</taxon>
        <taxon>Bacillati</taxon>
        <taxon>Bacillota</taxon>
        <taxon>Bacilli</taxon>
        <taxon>Bacillales</taxon>
        <taxon>Paenibacillaceae</taxon>
        <taxon>Brevibacillus</taxon>
    </lineage>
</organism>
<name>A0A3M8CBI9_9BACL</name>
<comment type="caution">
    <text evidence="2">The sequence shown here is derived from an EMBL/GenBank/DDBJ whole genome shotgun (WGS) entry which is preliminary data.</text>
</comment>
<accession>A0A3M8CBI9</accession>
<proteinExistence type="predicted"/>
<dbReference type="AlphaFoldDB" id="A0A3M8CBI9"/>
<evidence type="ECO:0000313" key="2">
    <source>
        <dbReference type="EMBL" id="RNB72215.1"/>
    </source>
</evidence>
<sequence>MMKTKKMRMKMKNTVTMKPNHPFNKKDASDSASFFIYAGSKVHFFELVSLRVAHPGTSYGHGFLMIELANSYGYLSVS</sequence>